<dbReference type="PROSITE" id="PS00622">
    <property type="entry name" value="HTH_LUXR_1"/>
    <property type="match status" value="1"/>
</dbReference>
<dbReference type="PROSITE" id="PS50043">
    <property type="entry name" value="HTH_LUXR_2"/>
    <property type="match status" value="1"/>
</dbReference>
<accession>A0ABT1DGF5</accession>
<keyword evidence="3" id="KW-1185">Reference proteome</keyword>
<dbReference type="InterPro" id="IPR000792">
    <property type="entry name" value="Tscrpt_reg_LuxR_C"/>
</dbReference>
<dbReference type="EMBL" id="JAMYJR010000003">
    <property type="protein sequence ID" value="MCO8269879.1"/>
    <property type="molecule type" value="Genomic_DNA"/>
</dbReference>
<reference evidence="2 3" key="1">
    <citation type="submission" date="2022-06" db="EMBL/GenBank/DDBJ databases">
        <title>New Species of the Genus Actinoplanes, ActinopZanes ferrugineus.</title>
        <authorList>
            <person name="Ding P."/>
        </authorList>
    </citation>
    <scope>NUCLEOTIDE SEQUENCE [LARGE SCALE GENOMIC DNA]</scope>
    <source>
        <strain evidence="2 3">TRM88003</strain>
    </source>
</reference>
<evidence type="ECO:0000259" key="1">
    <source>
        <dbReference type="PROSITE" id="PS50043"/>
    </source>
</evidence>
<evidence type="ECO:0000313" key="2">
    <source>
        <dbReference type="EMBL" id="MCO8269879.1"/>
    </source>
</evidence>
<proteinExistence type="predicted"/>
<evidence type="ECO:0000313" key="3">
    <source>
        <dbReference type="Proteomes" id="UP001523369"/>
    </source>
</evidence>
<dbReference type="RefSeq" id="WP_253236020.1">
    <property type="nucleotide sequence ID" value="NZ_JAMYJR010000003.1"/>
</dbReference>
<dbReference type="InterPro" id="IPR016032">
    <property type="entry name" value="Sig_transdc_resp-reg_C-effctor"/>
</dbReference>
<feature type="domain" description="HTH luxR-type" evidence="1">
    <location>
        <begin position="1"/>
        <end position="47"/>
    </location>
</feature>
<gene>
    <name evidence="2" type="ORF">M1L60_04640</name>
</gene>
<dbReference type="SUPFAM" id="SSF46894">
    <property type="entry name" value="C-terminal effector domain of the bipartite response regulators"/>
    <property type="match status" value="1"/>
</dbReference>
<name>A0ABT1DGF5_9ACTN</name>
<dbReference type="Proteomes" id="UP001523369">
    <property type="component" value="Unassembled WGS sequence"/>
</dbReference>
<dbReference type="InterPro" id="IPR036388">
    <property type="entry name" value="WH-like_DNA-bd_sf"/>
</dbReference>
<organism evidence="2 3">
    <name type="scientific">Paractinoplanes aksuensis</name>
    <dbReference type="NCBI Taxonomy" id="2939490"/>
    <lineage>
        <taxon>Bacteria</taxon>
        <taxon>Bacillati</taxon>
        <taxon>Actinomycetota</taxon>
        <taxon>Actinomycetes</taxon>
        <taxon>Micromonosporales</taxon>
        <taxon>Micromonosporaceae</taxon>
        <taxon>Paractinoplanes</taxon>
    </lineage>
</organism>
<protein>
    <submittedName>
        <fullName evidence="2">LuxR C-terminal-related transcriptional regulator</fullName>
    </submittedName>
</protein>
<dbReference type="SMART" id="SM00421">
    <property type="entry name" value="HTH_LUXR"/>
    <property type="match status" value="1"/>
</dbReference>
<dbReference type="Gene3D" id="1.10.10.10">
    <property type="entry name" value="Winged helix-like DNA-binding domain superfamily/Winged helix DNA-binding domain"/>
    <property type="match status" value="1"/>
</dbReference>
<comment type="caution">
    <text evidence="2">The sequence shown here is derived from an EMBL/GenBank/DDBJ whole genome shotgun (WGS) entry which is preliminary data.</text>
</comment>
<dbReference type="Pfam" id="PF00196">
    <property type="entry name" value="GerE"/>
    <property type="match status" value="1"/>
</dbReference>
<sequence>MVGRTYSEIAHALVLSGKTIGVHVSNMLRKTGTASRAGLAELASRRG</sequence>